<reference evidence="4 5" key="2">
    <citation type="submission" date="2013-02" db="EMBL/GenBank/DDBJ databases">
        <title>The Genome Sequence of Plasmodium falciparum Vietnam Oak-Knoll (FVO).</title>
        <authorList>
            <consortium name="The Broad Institute Genome Sequencing Platform"/>
            <consortium name="The Broad Institute Genome Sequencing Center for Infectious Disease"/>
            <person name="Neafsey D."/>
            <person name="Cheeseman I."/>
            <person name="Volkman S."/>
            <person name="Adams J."/>
            <person name="Walker B."/>
            <person name="Young S.K."/>
            <person name="Zeng Q."/>
            <person name="Gargeya S."/>
            <person name="Fitzgerald M."/>
            <person name="Haas B."/>
            <person name="Abouelleil A."/>
            <person name="Alvarado L."/>
            <person name="Arachchi H.M."/>
            <person name="Berlin A.M."/>
            <person name="Chapman S.B."/>
            <person name="Dewar J."/>
            <person name="Goldberg J."/>
            <person name="Griggs A."/>
            <person name="Gujja S."/>
            <person name="Hansen M."/>
            <person name="Howarth C."/>
            <person name="Imamovic A."/>
            <person name="Larimer J."/>
            <person name="McCowan C."/>
            <person name="Murphy C."/>
            <person name="Neiman D."/>
            <person name="Pearson M."/>
            <person name="Priest M."/>
            <person name="Roberts A."/>
            <person name="Saif S."/>
            <person name="Shea T."/>
            <person name="Sisk P."/>
            <person name="Sykes S."/>
            <person name="Wortman J."/>
            <person name="Nusbaum C."/>
            <person name="Birren B."/>
        </authorList>
    </citation>
    <scope>NUCLEOTIDE SEQUENCE [LARGE SCALE GENOMIC DNA]</scope>
    <source>
        <strain evidence="5">Vietnam Oak-Knoll (FVO)</strain>
    </source>
</reference>
<feature type="region of interest" description="Disordered" evidence="3">
    <location>
        <begin position="128"/>
        <end position="156"/>
    </location>
</feature>
<keyword evidence="2" id="KW-0698">rRNA processing</keyword>
<dbReference type="SMR" id="A0A024VFS4"/>
<gene>
    <name evidence="4" type="ORF">PFFVO_00050</name>
</gene>
<name>A0A024VFS4_PLAFA</name>
<evidence type="ECO:0000313" key="5">
    <source>
        <dbReference type="Proteomes" id="UP000030690"/>
    </source>
</evidence>
<dbReference type="Pfam" id="PF10273">
    <property type="entry name" value="WGG"/>
    <property type="match status" value="1"/>
</dbReference>
<dbReference type="EMBL" id="KI925007">
    <property type="protein sequence ID" value="ETW21045.1"/>
    <property type="molecule type" value="Genomic_DNA"/>
</dbReference>
<dbReference type="PANTHER" id="PTHR21250">
    <property type="entry name" value="PRE-RRNA-PROCESSING PROTEIN TSR2 HOMOLOG"/>
    <property type="match status" value="1"/>
</dbReference>
<dbReference type="OrthoDB" id="263560at2759"/>
<feature type="compositionally biased region" description="Acidic residues" evidence="3">
    <location>
        <begin position="129"/>
        <end position="139"/>
    </location>
</feature>
<reference evidence="4 5" key="1">
    <citation type="submission" date="2013-02" db="EMBL/GenBank/DDBJ databases">
        <title>The Genome Annotation of Plasmodium falciparum Vietnam Oak-Knoll (FVO).</title>
        <authorList>
            <consortium name="The Broad Institute Genome Sequencing Platform"/>
            <consortium name="The Broad Institute Genome Sequencing Center for Infectious Disease"/>
            <person name="Neafsey D."/>
            <person name="Hoffman S."/>
            <person name="Volkman S."/>
            <person name="Rosenthal P."/>
            <person name="Walker B."/>
            <person name="Young S.K."/>
            <person name="Zeng Q."/>
            <person name="Gargeya S."/>
            <person name="Fitzgerald M."/>
            <person name="Haas B."/>
            <person name="Abouelleil A."/>
            <person name="Allen A.W."/>
            <person name="Alvarado L."/>
            <person name="Arachchi H.M."/>
            <person name="Berlin A.M."/>
            <person name="Chapman S.B."/>
            <person name="Gainer-Dewar J."/>
            <person name="Goldberg J."/>
            <person name="Griggs A."/>
            <person name="Gujja S."/>
            <person name="Hansen M."/>
            <person name="Howarth C."/>
            <person name="Imamovic A."/>
            <person name="Ireland A."/>
            <person name="Larimer J."/>
            <person name="McCowan C."/>
            <person name="Murphy C."/>
            <person name="Pearson M."/>
            <person name="Poon T.W."/>
            <person name="Priest M."/>
            <person name="Roberts A."/>
            <person name="Saif S."/>
            <person name="Shea T."/>
            <person name="Sisk P."/>
            <person name="Sykes S."/>
            <person name="Wortman J."/>
            <person name="Nusbaum C."/>
            <person name="Birren B."/>
        </authorList>
    </citation>
    <scope>NUCLEOTIDE SEQUENCE [LARGE SCALE GENOMIC DNA]</scope>
    <source>
        <strain evidence="5">Vietnam Oak-Knoll (FVO)</strain>
    </source>
</reference>
<dbReference type="AlphaFoldDB" id="A0A024VFS4"/>
<dbReference type="Proteomes" id="UP000030690">
    <property type="component" value="Unassembled WGS sequence"/>
</dbReference>
<dbReference type="InterPro" id="IPR019398">
    <property type="entry name" value="Pre-rRNA_process_TSR2"/>
</dbReference>
<comment type="similarity">
    <text evidence="1">Belongs to the TSR2 family.</text>
</comment>
<accession>A0A024VFS4</accession>
<evidence type="ECO:0000256" key="1">
    <source>
        <dbReference type="ARBA" id="ARBA00006524"/>
    </source>
</evidence>
<sequence>MNDDNTLALLYEGINLIFDKWTILRLAVTNNWGGINSEDKKKKLIEYVHNFVTNNNAKNKLCDYLRDEMSVLFNVDIEDHSDIEIADLILDLYQNLKKKNYDILEKIKNIQIYDISCSQEKNLIQNYEQGDEENMEDEYSSSNYSEYSNEESLDKE</sequence>
<proteinExistence type="inferred from homology"/>
<protein>
    <recommendedName>
        <fullName evidence="6">Pre-rRNA-processing protein TSR2</fullName>
    </recommendedName>
</protein>
<dbReference type="GO" id="GO:0006364">
    <property type="term" value="P:rRNA processing"/>
    <property type="evidence" value="ECO:0007669"/>
    <property type="project" value="UniProtKB-KW"/>
</dbReference>
<evidence type="ECO:0000313" key="4">
    <source>
        <dbReference type="EMBL" id="ETW21045.1"/>
    </source>
</evidence>
<evidence type="ECO:0000256" key="3">
    <source>
        <dbReference type="SAM" id="MobiDB-lite"/>
    </source>
</evidence>
<evidence type="ECO:0000256" key="2">
    <source>
        <dbReference type="ARBA" id="ARBA00022552"/>
    </source>
</evidence>
<organism evidence="4 5">
    <name type="scientific">Plasmodium falciparum Vietnam Oak-Knoll</name>
    <name type="common">FVO</name>
    <dbReference type="NCBI Taxonomy" id="1036723"/>
    <lineage>
        <taxon>Eukaryota</taxon>
        <taxon>Sar</taxon>
        <taxon>Alveolata</taxon>
        <taxon>Apicomplexa</taxon>
        <taxon>Aconoidasida</taxon>
        <taxon>Haemosporida</taxon>
        <taxon>Plasmodiidae</taxon>
        <taxon>Plasmodium</taxon>
        <taxon>Plasmodium (Laverania)</taxon>
    </lineage>
</organism>
<evidence type="ECO:0008006" key="6">
    <source>
        <dbReference type="Google" id="ProtNLM"/>
    </source>
</evidence>